<dbReference type="PANTHER" id="PTHR30469">
    <property type="entry name" value="MULTIDRUG RESISTANCE PROTEIN MDTA"/>
    <property type="match status" value="1"/>
</dbReference>
<dbReference type="SUPFAM" id="SSF111369">
    <property type="entry name" value="HlyD-like secretion proteins"/>
    <property type="match status" value="1"/>
</dbReference>
<feature type="domain" description="CusB-like beta-barrel" evidence="5">
    <location>
        <begin position="199"/>
        <end position="271"/>
    </location>
</feature>
<reference evidence="7 8" key="1">
    <citation type="submission" date="2019-03" db="EMBL/GenBank/DDBJ databases">
        <title>Metabolic reconstructions from genomes of highly enriched 'Candidatus Accumulibacter' and 'Candidatus Competibacter' bioreactor populations.</title>
        <authorList>
            <person name="Annavajhala M.K."/>
            <person name="Welles L."/>
            <person name="Abbas B."/>
            <person name="Sorokin D."/>
            <person name="Park H."/>
            <person name="Van Loosdrecht M."/>
            <person name="Chandran K."/>
        </authorList>
    </citation>
    <scope>NUCLEOTIDE SEQUENCE [LARGE SCALE GENOMIC DNA]</scope>
    <source>
        <strain evidence="7 8">SBR_G</strain>
    </source>
</reference>
<dbReference type="Pfam" id="PF25954">
    <property type="entry name" value="Beta-barrel_RND_2"/>
    <property type="match status" value="1"/>
</dbReference>
<feature type="signal peptide" evidence="3">
    <location>
        <begin position="1"/>
        <end position="22"/>
    </location>
</feature>
<dbReference type="InterPro" id="IPR058792">
    <property type="entry name" value="Beta-barrel_RND_2"/>
</dbReference>
<keyword evidence="2" id="KW-0175">Coiled coil</keyword>
<dbReference type="InterPro" id="IPR006143">
    <property type="entry name" value="RND_pump_MFP"/>
</dbReference>
<dbReference type="Gene3D" id="1.10.287.470">
    <property type="entry name" value="Helix hairpin bin"/>
    <property type="match status" value="1"/>
</dbReference>
<gene>
    <name evidence="7" type="ORF">E4P82_08720</name>
</gene>
<dbReference type="InterPro" id="IPR058624">
    <property type="entry name" value="MdtA-like_HH"/>
</dbReference>
<feature type="domain" description="Multidrug resistance protein MdtA-like alpha-helical hairpin" evidence="4">
    <location>
        <begin position="92"/>
        <end position="161"/>
    </location>
</feature>
<proteinExistence type="inferred from homology"/>
<dbReference type="EMBL" id="SPMZ01000023">
    <property type="protein sequence ID" value="NMQ19265.1"/>
    <property type="molecule type" value="Genomic_DNA"/>
</dbReference>
<evidence type="ECO:0000259" key="4">
    <source>
        <dbReference type="Pfam" id="PF25876"/>
    </source>
</evidence>
<keyword evidence="3" id="KW-0732">Signal</keyword>
<evidence type="ECO:0000313" key="7">
    <source>
        <dbReference type="EMBL" id="NMQ19265.1"/>
    </source>
</evidence>
<dbReference type="Gene3D" id="2.40.30.170">
    <property type="match status" value="1"/>
</dbReference>
<evidence type="ECO:0000256" key="2">
    <source>
        <dbReference type="SAM" id="Coils"/>
    </source>
</evidence>
<feature type="coiled-coil region" evidence="2">
    <location>
        <begin position="85"/>
        <end position="119"/>
    </location>
</feature>
<evidence type="ECO:0000256" key="3">
    <source>
        <dbReference type="SAM" id="SignalP"/>
    </source>
</evidence>
<feature type="domain" description="YknX-like C-terminal permuted SH3-like" evidence="6">
    <location>
        <begin position="278"/>
        <end position="333"/>
    </location>
</feature>
<feature type="chain" id="PRO_5045854145" evidence="3">
    <location>
        <begin position="23"/>
        <end position="350"/>
    </location>
</feature>
<sequence length="350" mass="38178">MPIPTRPLLLCCLLTAAPALLAAEPPFPVAEVQRQTLPDEQVLDGVVEAVNQSTVSAQTAGQVEDIMVDVNDFVPAGTPIVRIRNIEQRAGLEQAQASLREAQARHIEAEAEYKRIKDIYQRQLVSRAQMDSATAGFNAAKARLDAAQAGVAQAKESLGYTTINAPYSGIVLERHVQRGEAVQPGKALLTGFSLDELRVVTDIPQRLIVPVRKHSQARVLLPPDNKNSIAAAKLIFFPYADPQSNVFKVRVYLPPKTEGLYPGMFVKVAFRVGEDSRLTVPKQALAQRGEVSGVYVVKDGRVTLRQVRPGRTEGDVVEILAGLEPGEQVALDPIRAGVYLKEQLQRTAEK</sequence>
<comment type="caution">
    <text evidence="7">The sequence shown here is derived from an EMBL/GenBank/DDBJ whole genome shotgun (WGS) entry which is preliminary data.</text>
</comment>
<evidence type="ECO:0000259" key="6">
    <source>
        <dbReference type="Pfam" id="PF25989"/>
    </source>
</evidence>
<dbReference type="RefSeq" id="WP_169248526.1">
    <property type="nucleotide sequence ID" value="NZ_SPMZ01000023.1"/>
</dbReference>
<dbReference type="Pfam" id="PF25989">
    <property type="entry name" value="YknX_C"/>
    <property type="match status" value="1"/>
</dbReference>
<dbReference type="Pfam" id="PF25876">
    <property type="entry name" value="HH_MFP_RND"/>
    <property type="match status" value="1"/>
</dbReference>
<dbReference type="Gene3D" id="2.40.50.100">
    <property type="match status" value="1"/>
</dbReference>
<dbReference type="InterPro" id="IPR058637">
    <property type="entry name" value="YknX-like_C"/>
</dbReference>
<evidence type="ECO:0000313" key="8">
    <source>
        <dbReference type="Proteomes" id="UP000760480"/>
    </source>
</evidence>
<organism evidence="7 8">
    <name type="scientific">Candidatus Competibacter phosphatis</name>
    <dbReference type="NCBI Taxonomy" id="221280"/>
    <lineage>
        <taxon>Bacteria</taxon>
        <taxon>Pseudomonadati</taxon>
        <taxon>Pseudomonadota</taxon>
        <taxon>Gammaproteobacteria</taxon>
        <taxon>Candidatus Competibacteraceae</taxon>
        <taxon>Candidatus Competibacter</taxon>
    </lineage>
</organism>
<keyword evidence="8" id="KW-1185">Reference proteome</keyword>
<dbReference type="Proteomes" id="UP000760480">
    <property type="component" value="Unassembled WGS sequence"/>
</dbReference>
<protein>
    <submittedName>
        <fullName evidence="7">Efflux RND transporter periplasmic adaptor subunit</fullName>
    </submittedName>
</protein>
<accession>A0ABX1TLF3</accession>
<evidence type="ECO:0000256" key="1">
    <source>
        <dbReference type="ARBA" id="ARBA00009477"/>
    </source>
</evidence>
<comment type="similarity">
    <text evidence="1">Belongs to the membrane fusion protein (MFP) (TC 8.A.1) family.</text>
</comment>
<dbReference type="PANTHER" id="PTHR30469:SF18">
    <property type="entry name" value="RESISTANCE-NODULATION-CELL DIVISION (RND) EFFLUX MEMBRANE FUSION PROTEIN-RELATED"/>
    <property type="match status" value="1"/>
</dbReference>
<evidence type="ECO:0000259" key="5">
    <source>
        <dbReference type="Pfam" id="PF25954"/>
    </source>
</evidence>
<dbReference type="Gene3D" id="2.40.420.20">
    <property type="match status" value="1"/>
</dbReference>
<dbReference type="NCBIfam" id="TIGR01730">
    <property type="entry name" value="RND_mfp"/>
    <property type="match status" value="1"/>
</dbReference>
<name>A0ABX1TLF3_9GAMM</name>